<gene>
    <name evidence="7" type="ORF">US62_C0020G0018</name>
</gene>
<feature type="transmembrane region" description="Helical" evidence="6">
    <location>
        <begin position="108"/>
        <end position="126"/>
    </location>
</feature>
<organism evidence="7 8">
    <name type="scientific">Candidatus Woesebacteria bacterium GW2011_GWA1_37_8</name>
    <dbReference type="NCBI Taxonomy" id="1618546"/>
    <lineage>
        <taxon>Bacteria</taxon>
        <taxon>Candidatus Woeseibacteriota</taxon>
    </lineage>
</organism>
<feature type="transmembrane region" description="Helical" evidence="6">
    <location>
        <begin position="84"/>
        <end position="102"/>
    </location>
</feature>
<sequence>MKLLKIHVLTLVLCIFAAQSAGLIGAIFTFSAIDSWYLGLNKPFFNPPNWIFGPVWTILYSLIGISLYFVIISKNKLRSKTLKLFFIHLVLNGLWSIIFFGLKNPAVALMEILIMWTTLIYLMYLFNRFEKRAFYLFIPYLLWVTFASILNLSIWYLN</sequence>
<dbReference type="PIRSF" id="PIRSF005859">
    <property type="entry name" value="PBR"/>
    <property type="match status" value="1"/>
</dbReference>
<evidence type="ECO:0000256" key="3">
    <source>
        <dbReference type="ARBA" id="ARBA00022692"/>
    </source>
</evidence>
<evidence type="ECO:0000313" key="7">
    <source>
        <dbReference type="EMBL" id="KKQ44965.1"/>
    </source>
</evidence>
<evidence type="ECO:0000256" key="4">
    <source>
        <dbReference type="ARBA" id="ARBA00022989"/>
    </source>
</evidence>
<keyword evidence="3 6" id="KW-0812">Transmembrane</keyword>
<comment type="caution">
    <text evidence="7">The sequence shown here is derived from an EMBL/GenBank/DDBJ whole genome shotgun (WGS) entry which is preliminary data.</text>
</comment>
<dbReference type="PANTHER" id="PTHR10057">
    <property type="entry name" value="PERIPHERAL-TYPE BENZODIAZEPINE RECEPTOR"/>
    <property type="match status" value="1"/>
</dbReference>
<dbReference type="Gene3D" id="1.20.1260.100">
    <property type="entry name" value="TspO/MBR protein"/>
    <property type="match status" value="1"/>
</dbReference>
<proteinExistence type="inferred from homology"/>
<evidence type="ECO:0000256" key="2">
    <source>
        <dbReference type="ARBA" id="ARBA00007524"/>
    </source>
</evidence>
<accession>A0A0G0I1Z5</accession>
<dbReference type="PATRIC" id="fig|1618546.3.peg.589"/>
<dbReference type="CDD" id="cd15904">
    <property type="entry name" value="TSPO_MBR"/>
    <property type="match status" value="1"/>
</dbReference>
<evidence type="ECO:0000256" key="5">
    <source>
        <dbReference type="ARBA" id="ARBA00023136"/>
    </source>
</evidence>
<dbReference type="AlphaFoldDB" id="A0A0G0I1Z5"/>
<dbReference type="InterPro" id="IPR004307">
    <property type="entry name" value="TspO_MBR"/>
</dbReference>
<dbReference type="Pfam" id="PF03073">
    <property type="entry name" value="TspO_MBR"/>
    <property type="match status" value="1"/>
</dbReference>
<evidence type="ECO:0000256" key="1">
    <source>
        <dbReference type="ARBA" id="ARBA00004141"/>
    </source>
</evidence>
<dbReference type="Proteomes" id="UP000034603">
    <property type="component" value="Unassembled WGS sequence"/>
</dbReference>
<dbReference type="EMBL" id="LBTR01000020">
    <property type="protein sequence ID" value="KKQ44965.1"/>
    <property type="molecule type" value="Genomic_DNA"/>
</dbReference>
<dbReference type="FunFam" id="1.20.1260.100:FF:000001">
    <property type="entry name" value="translocator protein 2"/>
    <property type="match status" value="1"/>
</dbReference>
<keyword evidence="4 6" id="KW-1133">Transmembrane helix</keyword>
<dbReference type="PANTHER" id="PTHR10057:SF0">
    <property type="entry name" value="TRANSLOCATOR PROTEIN"/>
    <property type="match status" value="1"/>
</dbReference>
<feature type="transmembrane region" description="Helical" evidence="6">
    <location>
        <begin position="50"/>
        <end position="72"/>
    </location>
</feature>
<name>A0A0G0I1Z5_9BACT</name>
<protein>
    <submittedName>
        <fullName evidence="7">Integral membrane protein</fullName>
    </submittedName>
</protein>
<comment type="similarity">
    <text evidence="2">Belongs to the TspO/BZRP family.</text>
</comment>
<dbReference type="InterPro" id="IPR038330">
    <property type="entry name" value="TspO/MBR-related_sf"/>
</dbReference>
<comment type="subcellular location">
    <subcellularLocation>
        <location evidence="1">Membrane</location>
        <topology evidence="1">Multi-pass membrane protein</topology>
    </subcellularLocation>
</comment>
<evidence type="ECO:0000256" key="6">
    <source>
        <dbReference type="SAM" id="Phobius"/>
    </source>
</evidence>
<reference evidence="7 8" key="1">
    <citation type="journal article" date="2015" name="Nature">
        <title>rRNA introns, odd ribosomes, and small enigmatic genomes across a large radiation of phyla.</title>
        <authorList>
            <person name="Brown C.T."/>
            <person name="Hug L.A."/>
            <person name="Thomas B.C."/>
            <person name="Sharon I."/>
            <person name="Castelle C.J."/>
            <person name="Singh A."/>
            <person name="Wilkins M.J."/>
            <person name="Williams K.H."/>
            <person name="Banfield J.F."/>
        </authorList>
    </citation>
    <scope>NUCLEOTIDE SEQUENCE [LARGE SCALE GENOMIC DNA]</scope>
</reference>
<keyword evidence="5 6" id="KW-0472">Membrane</keyword>
<feature type="transmembrane region" description="Helical" evidence="6">
    <location>
        <begin position="133"/>
        <end position="157"/>
    </location>
</feature>
<dbReference type="GO" id="GO:0033013">
    <property type="term" value="P:tetrapyrrole metabolic process"/>
    <property type="evidence" value="ECO:0007669"/>
    <property type="project" value="UniProtKB-ARBA"/>
</dbReference>
<dbReference type="GO" id="GO:0016020">
    <property type="term" value="C:membrane"/>
    <property type="evidence" value="ECO:0007669"/>
    <property type="project" value="UniProtKB-SubCell"/>
</dbReference>
<evidence type="ECO:0000313" key="8">
    <source>
        <dbReference type="Proteomes" id="UP000034603"/>
    </source>
</evidence>